<feature type="repeat" description="TPR" evidence="3">
    <location>
        <begin position="180"/>
        <end position="213"/>
    </location>
</feature>
<dbReference type="Proteomes" id="UP000295066">
    <property type="component" value="Unassembled WGS sequence"/>
</dbReference>
<dbReference type="PROSITE" id="PS50005">
    <property type="entry name" value="TPR"/>
    <property type="match status" value="2"/>
</dbReference>
<evidence type="ECO:0000256" key="3">
    <source>
        <dbReference type="PROSITE-ProRule" id="PRU00339"/>
    </source>
</evidence>
<dbReference type="PANTHER" id="PTHR45586:SF1">
    <property type="entry name" value="LIPOPOLYSACCHARIDE ASSEMBLY PROTEIN B"/>
    <property type="match status" value="1"/>
</dbReference>
<dbReference type="EMBL" id="SORI01000004">
    <property type="protein sequence ID" value="TDY61939.1"/>
    <property type="molecule type" value="Genomic_DNA"/>
</dbReference>
<feature type="repeat" description="TPR" evidence="3">
    <location>
        <begin position="146"/>
        <end position="179"/>
    </location>
</feature>
<dbReference type="Pfam" id="PF13414">
    <property type="entry name" value="TPR_11"/>
    <property type="match status" value="1"/>
</dbReference>
<evidence type="ECO:0000313" key="5">
    <source>
        <dbReference type="Proteomes" id="UP000295066"/>
    </source>
</evidence>
<dbReference type="InterPro" id="IPR019734">
    <property type="entry name" value="TPR_rpt"/>
</dbReference>
<dbReference type="Pfam" id="PF13432">
    <property type="entry name" value="TPR_16"/>
    <property type="match status" value="1"/>
</dbReference>
<dbReference type="SUPFAM" id="SSF48452">
    <property type="entry name" value="TPR-like"/>
    <property type="match status" value="1"/>
</dbReference>
<dbReference type="SMART" id="SM00028">
    <property type="entry name" value="TPR"/>
    <property type="match status" value="4"/>
</dbReference>
<keyword evidence="2 3" id="KW-0802">TPR repeat</keyword>
<dbReference type="InterPro" id="IPR011990">
    <property type="entry name" value="TPR-like_helical_dom_sf"/>
</dbReference>
<proteinExistence type="predicted"/>
<comment type="caution">
    <text evidence="4">The sequence shown here is derived from an EMBL/GenBank/DDBJ whole genome shotgun (WGS) entry which is preliminary data.</text>
</comment>
<accession>A0A4R8M8N9</accession>
<dbReference type="PANTHER" id="PTHR45586">
    <property type="entry name" value="TPR REPEAT-CONTAINING PROTEIN PA4667"/>
    <property type="match status" value="1"/>
</dbReference>
<dbReference type="Gene3D" id="1.25.40.10">
    <property type="entry name" value="Tetratricopeptide repeat domain"/>
    <property type="match status" value="1"/>
</dbReference>
<keyword evidence="5" id="KW-1185">Reference proteome</keyword>
<reference evidence="4 5" key="1">
    <citation type="submission" date="2019-03" db="EMBL/GenBank/DDBJ databases">
        <title>Genomic Encyclopedia of Type Strains, Phase IV (KMG-IV): sequencing the most valuable type-strain genomes for metagenomic binning, comparative biology and taxonomic classification.</title>
        <authorList>
            <person name="Goeker M."/>
        </authorList>
    </citation>
    <scope>NUCLEOTIDE SEQUENCE [LARGE SCALE GENOMIC DNA]</scope>
    <source>
        <strain evidence="4 5">DSM 25964</strain>
    </source>
</reference>
<evidence type="ECO:0000256" key="2">
    <source>
        <dbReference type="ARBA" id="ARBA00022803"/>
    </source>
</evidence>
<dbReference type="RefSeq" id="WP_133957029.1">
    <property type="nucleotide sequence ID" value="NZ_SORI01000004.1"/>
</dbReference>
<protein>
    <submittedName>
        <fullName evidence="4">Flp pilus assembly protein TadD</fullName>
    </submittedName>
</protein>
<dbReference type="InterPro" id="IPR051012">
    <property type="entry name" value="CellSynth/LPSAsmb/PSIAsmb"/>
</dbReference>
<evidence type="ECO:0000256" key="1">
    <source>
        <dbReference type="ARBA" id="ARBA00022737"/>
    </source>
</evidence>
<sequence>MRKRDAAAWCFLFFLLASGLFGGRAASGGLREALLKASEAPEDAVAQAELAKAYNLNREPGKAFSAARQALVLMPGFPPAVLELAHASRVMGDHGQAVRLYEMYLAVEPRSLEALAGNSESLARLERWDESFASAMAAIREAPKTAEGYGALGRAYRISGRFEEAVEVLRQGLVFRSDSVAILYDLGLCFIELGDRTSALAQYEKLLELDRDTASLLFRKIYP</sequence>
<gene>
    <name evidence="4" type="ORF">C8D99_104184</name>
</gene>
<evidence type="ECO:0000313" key="4">
    <source>
        <dbReference type="EMBL" id="TDY61939.1"/>
    </source>
</evidence>
<dbReference type="OrthoDB" id="495305at2"/>
<name>A0A4R8M8N9_9BACT</name>
<organism evidence="4 5">
    <name type="scientific">Aminivibrio pyruvatiphilus</name>
    <dbReference type="NCBI Taxonomy" id="1005740"/>
    <lineage>
        <taxon>Bacteria</taxon>
        <taxon>Thermotogati</taxon>
        <taxon>Synergistota</taxon>
        <taxon>Synergistia</taxon>
        <taxon>Synergistales</taxon>
        <taxon>Aminobacteriaceae</taxon>
        <taxon>Aminivibrio</taxon>
    </lineage>
</organism>
<keyword evidence="1" id="KW-0677">Repeat</keyword>
<dbReference type="AlphaFoldDB" id="A0A4R8M8N9"/>